<gene>
    <name evidence="3" type="primary">mab21l2</name>
    <name evidence="3" type="ORF">Bhyg_11614</name>
</gene>
<evidence type="ECO:0000259" key="2">
    <source>
        <dbReference type="Pfam" id="PF20266"/>
    </source>
</evidence>
<dbReference type="InterPro" id="IPR024810">
    <property type="entry name" value="MAB21L/cGLR"/>
</dbReference>
<dbReference type="PANTHER" id="PTHR10656:SF69">
    <property type="entry name" value="MAB-21-LIKE HHH_H2TH-LIKE DOMAIN-CONTAINING PROTEIN"/>
    <property type="match status" value="1"/>
</dbReference>
<protein>
    <submittedName>
        <fullName evidence="3">Protein mab-21-like 2</fullName>
    </submittedName>
</protein>
<evidence type="ECO:0000313" key="3">
    <source>
        <dbReference type="EMBL" id="KAJ6638876.1"/>
    </source>
</evidence>
<dbReference type="Proteomes" id="UP001151699">
    <property type="component" value="Chromosome X"/>
</dbReference>
<feature type="compositionally biased region" description="Basic residues" evidence="1">
    <location>
        <begin position="33"/>
        <end position="44"/>
    </location>
</feature>
<organism evidence="3 4">
    <name type="scientific">Pseudolycoriella hygida</name>
    <dbReference type="NCBI Taxonomy" id="35572"/>
    <lineage>
        <taxon>Eukaryota</taxon>
        <taxon>Metazoa</taxon>
        <taxon>Ecdysozoa</taxon>
        <taxon>Arthropoda</taxon>
        <taxon>Hexapoda</taxon>
        <taxon>Insecta</taxon>
        <taxon>Pterygota</taxon>
        <taxon>Neoptera</taxon>
        <taxon>Endopterygota</taxon>
        <taxon>Diptera</taxon>
        <taxon>Nematocera</taxon>
        <taxon>Sciaroidea</taxon>
        <taxon>Sciaridae</taxon>
        <taxon>Pseudolycoriella</taxon>
    </lineage>
</organism>
<dbReference type="SMART" id="SM01265">
    <property type="entry name" value="Mab-21"/>
    <property type="match status" value="1"/>
</dbReference>
<feature type="region of interest" description="Disordered" evidence="1">
    <location>
        <begin position="1"/>
        <end position="62"/>
    </location>
</feature>
<dbReference type="PANTHER" id="PTHR10656">
    <property type="entry name" value="CELL FATE DETERMINING PROTEIN MAB21-RELATED"/>
    <property type="match status" value="1"/>
</dbReference>
<dbReference type="Pfam" id="PF20266">
    <property type="entry name" value="Mab-21_C"/>
    <property type="match status" value="1"/>
</dbReference>
<feature type="compositionally biased region" description="Polar residues" evidence="1">
    <location>
        <begin position="1"/>
        <end position="17"/>
    </location>
</feature>
<dbReference type="EMBL" id="WJQU01000003">
    <property type="protein sequence ID" value="KAJ6638876.1"/>
    <property type="molecule type" value="Genomic_DNA"/>
</dbReference>
<dbReference type="OrthoDB" id="6112914at2759"/>
<comment type="caution">
    <text evidence="3">The sequence shown here is derived from an EMBL/GenBank/DDBJ whole genome shotgun (WGS) entry which is preliminary data.</text>
</comment>
<name>A0A9Q0MVQ6_9DIPT</name>
<dbReference type="AlphaFoldDB" id="A0A9Q0MVQ6"/>
<keyword evidence="4" id="KW-1185">Reference proteome</keyword>
<evidence type="ECO:0000313" key="4">
    <source>
        <dbReference type="Proteomes" id="UP001151699"/>
    </source>
</evidence>
<feature type="compositionally biased region" description="Basic and acidic residues" evidence="1">
    <location>
        <begin position="21"/>
        <end position="32"/>
    </location>
</feature>
<evidence type="ECO:0000256" key="1">
    <source>
        <dbReference type="SAM" id="MobiDB-lite"/>
    </source>
</evidence>
<reference evidence="3" key="1">
    <citation type="submission" date="2022-07" db="EMBL/GenBank/DDBJ databases">
        <authorList>
            <person name="Trinca V."/>
            <person name="Uliana J.V.C."/>
            <person name="Torres T.T."/>
            <person name="Ward R.J."/>
            <person name="Monesi N."/>
        </authorList>
    </citation>
    <scope>NUCLEOTIDE SEQUENCE</scope>
    <source>
        <strain evidence="3">HSMRA1968</strain>
        <tissue evidence="3">Whole embryos</tissue>
    </source>
</reference>
<dbReference type="InterPro" id="IPR046906">
    <property type="entry name" value="Mab-21_HhH/H2TH-like"/>
</dbReference>
<dbReference type="Gene3D" id="1.10.1410.40">
    <property type="match status" value="1"/>
</dbReference>
<proteinExistence type="predicted"/>
<sequence length="991" mass="114268">MGKTQSKTKFANSFTTEESVDDKTVKKNEKLAAKKTKRNQKRSKNMQNLKDPAAPHVPKKADQSAFNLDYDAVAKQRMQDQLANDSQSFILNQLMLAVQFFEYYEKESWEAFERNRQKENEETNKIARHCKSVLLSDRLHEAVDRRVRFRASYGQSTGKIVSIGTQTMYVVHENIEVTNPGERSDYSILTEAPVYRMEIDNPTDRNRHTGYVRLRSTEVILNPNFHSKAVKDDESIEEHKNDEDSDDEEYLSKINPKFRDSILILPTSKRPVSYLSGTCPNNYSQVSSASTSSVTPDGSEYDYATITALNKRQPLSVVRSGLGPEDTFSTTTLPDICITNMPVASIGSDDFEDDETIEVKQFLNSKAFSSYFVNIFNDTLAKDFGMTKNQMSTATCKGPVIYIQPWEIVPAIQCPWPREAFEWMHRQREIKENPLTRQKFQWPKPDMVNKVVQMGCHVIPFGYAPKNGLNPHRELEWKIVFPEANRYLESCLTSSQSKIYLITKVLLQHFVEPHLDSKYNMFTDEHLRNHLFWQCENNFAAWPETYLGEALVRFLNSLLEHIKRQKLPDYYLPKRNLFENIPERIMVDLHKRIFRITENPLMYVLKALKSLKYLDDFGVAFNCRKLYTAITIDDPLKMLNKQLMDLEKDWDKPSEPEDDEEEDEENRGIIATYMKYEKANEIKRRPSRKVKIIEAEKLKQMEEAAKKPVEDFINLTFPIIRHMERIRRDIIYKIFIDHYLLWAKKTRAIKSYSLALIFLFQARRLASLSLDDDPMKDVSEKCEEIETLIESVLIEKNRDSQTKPRLPRRESYINPGSKALIRVKNNASKGEDPYTNIEGVPITGNVDSVDNIENVEKVRSPKFRKSILVSPGLNGHLARKNRTILKVQIHAEQSDAVTVNGNGIKSSPIMPRSFYSPVTPSSPLSMSTSPKKLKFFDNDVSDATTIPPLELANYISELIPTSKTNGFEPPFHANRKISVTSNVSEDHVTSF</sequence>
<feature type="domain" description="Mab-21-like HhH/H2TH-like" evidence="2">
    <location>
        <begin position="514"/>
        <end position="593"/>
    </location>
</feature>
<accession>A0A9Q0MVQ6</accession>